<evidence type="ECO:0000256" key="2">
    <source>
        <dbReference type="ARBA" id="ARBA00023163"/>
    </source>
</evidence>
<dbReference type="InterPro" id="IPR052158">
    <property type="entry name" value="INH-QAR"/>
</dbReference>
<keyword evidence="1" id="KW-0805">Transcription regulation</keyword>
<protein>
    <submittedName>
        <fullName evidence="4">Transcriptional regulator, AraC family with amidase-like domain</fullName>
    </submittedName>
</protein>
<dbReference type="Pfam" id="PF12833">
    <property type="entry name" value="HTH_18"/>
    <property type="match status" value="1"/>
</dbReference>
<dbReference type="InterPro" id="IPR018060">
    <property type="entry name" value="HTH_AraC"/>
</dbReference>
<dbReference type="GO" id="GO:0043565">
    <property type="term" value="F:sequence-specific DNA binding"/>
    <property type="evidence" value="ECO:0007669"/>
    <property type="project" value="InterPro"/>
</dbReference>
<dbReference type="PROSITE" id="PS01124">
    <property type="entry name" value="HTH_ARAC_FAMILY_2"/>
    <property type="match status" value="1"/>
</dbReference>
<dbReference type="GO" id="GO:0003700">
    <property type="term" value="F:DNA-binding transcription factor activity"/>
    <property type="evidence" value="ECO:0007669"/>
    <property type="project" value="InterPro"/>
</dbReference>
<dbReference type="Pfam" id="PF01965">
    <property type="entry name" value="DJ-1_PfpI"/>
    <property type="match status" value="1"/>
</dbReference>
<name>A0A0K6HZG7_9HYPH</name>
<reference evidence="5" key="1">
    <citation type="submission" date="2015-08" db="EMBL/GenBank/DDBJ databases">
        <authorList>
            <person name="Varghese N."/>
        </authorList>
    </citation>
    <scope>NUCLEOTIDE SEQUENCE [LARGE SCALE GENOMIC DNA]</scope>
    <source>
        <strain evidence="5">DSM 23407</strain>
    </source>
</reference>
<dbReference type="CDD" id="cd03136">
    <property type="entry name" value="GATase1_AraC_ArgR_like"/>
    <property type="match status" value="1"/>
</dbReference>
<evidence type="ECO:0000256" key="1">
    <source>
        <dbReference type="ARBA" id="ARBA00023015"/>
    </source>
</evidence>
<evidence type="ECO:0000313" key="4">
    <source>
        <dbReference type="EMBL" id="CUA96309.1"/>
    </source>
</evidence>
<dbReference type="InterPro" id="IPR009057">
    <property type="entry name" value="Homeodomain-like_sf"/>
</dbReference>
<dbReference type="AlphaFoldDB" id="A0A0K6HZG7"/>
<organism evidence="4 5">
    <name type="scientific">Pannonibacter indicus</name>
    <dbReference type="NCBI Taxonomy" id="466044"/>
    <lineage>
        <taxon>Bacteria</taxon>
        <taxon>Pseudomonadati</taxon>
        <taxon>Pseudomonadota</taxon>
        <taxon>Alphaproteobacteria</taxon>
        <taxon>Hyphomicrobiales</taxon>
        <taxon>Stappiaceae</taxon>
        <taxon>Pannonibacter</taxon>
    </lineage>
</organism>
<keyword evidence="2" id="KW-0804">Transcription</keyword>
<dbReference type="SUPFAM" id="SSF52317">
    <property type="entry name" value="Class I glutamine amidotransferase-like"/>
    <property type="match status" value="1"/>
</dbReference>
<proteinExistence type="predicted"/>
<dbReference type="Gene3D" id="1.10.10.60">
    <property type="entry name" value="Homeodomain-like"/>
    <property type="match status" value="1"/>
</dbReference>
<dbReference type="Gene3D" id="3.40.50.880">
    <property type="match status" value="1"/>
</dbReference>
<dbReference type="SUPFAM" id="SSF46689">
    <property type="entry name" value="Homeodomain-like"/>
    <property type="match status" value="2"/>
</dbReference>
<dbReference type="PANTHER" id="PTHR43130">
    <property type="entry name" value="ARAC-FAMILY TRANSCRIPTIONAL REGULATOR"/>
    <property type="match status" value="1"/>
</dbReference>
<evidence type="ECO:0000259" key="3">
    <source>
        <dbReference type="PROSITE" id="PS01124"/>
    </source>
</evidence>
<dbReference type="Proteomes" id="UP000183900">
    <property type="component" value="Unassembled WGS sequence"/>
</dbReference>
<dbReference type="InterPro" id="IPR002818">
    <property type="entry name" value="DJ-1/PfpI"/>
</dbReference>
<dbReference type="SMART" id="SM00342">
    <property type="entry name" value="HTH_ARAC"/>
    <property type="match status" value="1"/>
</dbReference>
<dbReference type="OrthoDB" id="9793400at2"/>
<accession>A0A0K6HZG7</accession>
<sequence>MSNSGPQPHRSDPEGQTIALVLFDRFSMIAFTSVVEPLRLANRVLGREFYRWRTYSLDGAPVTASNGCEISVNHSIRELEDTDITLLCSGIDVERLPLDKELGIRLRKLNSRGRTFGAICTGAYLLARYGLLEGRRCTLHWENLRSFREEFPGVDVSSDIFAIDRNCITCAGGMASLDMMLRLIAIRHGAALAHEVAEVALYQNMRSGESAQRHDIEARTGISNAKILEAIRIMDMHIEDPLSCQQLAMTVNLSPRQLERLFRRHFNCTPGQYYLKLRLETARDLLRRTSRAVLDVAIACGFASTSHFTKCYRERFLVTPTEERNTYQGGNRSSRSARMQLRQAAVPV</sequence>
<gene>
    <name evidence="4" type="ORF">Ga0061067_105109</name>
</gene>
<feature type="domain" description="HTH araC/xylS-type" evidence="3">
    <location>
        <begin position="228"/>
        <end position="326"/>
    </location>
</feature>
<dbReference type="RefSeq" id="WP_055455625.1">
    <property type="nucleotide sequence ID" value="NZ_CYHE01000005.1"/>
</dbReference>
<keyword evidence="5" id="KW-1185">Reference proteome</keyword>
<dbReference type="EMBL" id="CYHE01000005">
    <property type="protein sequence ID" value="CUA96309.1"/>
    <property type="molecule type" value="Genomic_DNA"/>
</dbReference>
<dbReference type="PANTHER" id="PTHR43130:SF3">
    <property type="entry name" value="HTH-TYPE TRANSCRIPTIONAL REGULATOR RV1931C"/>
    <property type="match status" value="1"/>
</dbReference>
<evidence type="ECO:0000313" key="5">
    <source>
        <dbReference type="Proteomes" id="UP000183900"/>
    </source>
</evidence>
<dbReference type="InterPro" id="IPR029062">
    <property type="entry name" value="Class_I_gatase-like"/>
</dbReference>